<evidence type="ECO:0000256" key="1">
    <source>
        <dbReference type="ARBA" id="ARBA00022679"/>
    </source>
</evidence>
<keyword evidence="1" id="KW-0808">Transferase</keyword>
<evidence type="ECO:0000313" key="7">
    <source>
        <dbReference type="Proteomes" id="UP000244867"/>
    </source>
</evidence>
<proteinExistence type="predicted"/>
<keyword evidence="3" id="KW-0902">Two-component regulatory system</keyword>
<keyword evidence="4" id="KW-1133">Transmembrane helix</keyword>
<gene>
    <name evidence="6" type="ORF">C7S10_09130</name>
</gene>
<accession>A0A2R7YXV4</accession>
<feature type="transmembrane region" description="Helical" evidence="4">
    <location>
        <begin position="445"/>
        <end position="465"/>
    </location>
</feature>
<feature type="transmembrane region" description="Helical" evidence="4">
    <location>
        <begin position="20"/>
        <end position="43"/>
    </location>
</feature>
<keyword evidence="7" id="KW-1185">Reference proteome</keyword>
<feature type="transmembrane region" description="Helical" evidence="4">
    <location>
        <begin position="409"/>
        <end position="433"/>
    </location>
</feature>
<dbReference type="OrthoDB" id="5125370at2"/>
<evidence type="ECO:0000256" key="2">
    <source>
        <dbReference type="ARBA" id="ARBA00022777"/>
    </source>
</evidence>
<dbReference type="EMBL" id="PYXZ01000003">
    <property type="protein sequence ID" value="PUA81193.1"/>
    <property type="molecule type" value="Genomic_DNA"/>
</dbReference>
<dbReference type="InterPro" id="IPR036890">
    <property type="entry name" value="HATPase_C_sf"/>
</dbReference>
<dbReference type="Proteomes" id="UP000244867">
    <property type="component" value="Unassembled WGS sequence"/>
</dbReference>
<feature type="transmembrane region" description="Helical" evidence="4">
    <location>
        <begin position="78"/>
        <end position="96"/>
    </location>
</feature>
<name>A0A2R7YXV4_9ACTN</name>
<protein>
    <recommendedName>
        <fullName evidence="5">Histidine kinase/HSP90-like ATPase domain-containing protein</fullName>
    </recommendedName>
</protein>
<evidence type="ECO:0000256" key="3">
    <source>
        <dbReference type="ARBA" id="ARBA00023012"/>
    </source>
</evidence>
<dbReference type="InterPro" id="IPR003594">
    <property type="entry name" value="HATPase_dom"/>
</dbReference>
<dbReference type="GO" id="GO:0000160">
    <property type="term" value="P:phosphorelay signal transduction system"/>
    <property type="evidence" value="ECO:0007669"/>
    <property type="project" value="UniProtKB-KW"/>
</dbReference>
<keyword evidence="2" id="KW-0418">Kinase</keyword>
<reference evidence="6 7" key="1">
    <citation type="submission" date="2018-03" db="EMBL/GenBank/DDBJ databases">
        <authorList>
            <person name="Keele B.F."/>
        </authorList>
    </citation>
    <scope>NUCLEOTIDE SEQUENCE [LARGE SCALE GENOMIC DNA]</scope>
    <source>
        <strain evidence="6 7">IB-3</strain>
    </source>
</reference>
<sequence>MGVSSVLRRTPPTTAASRGLSVSVARAHAGLVLAFAVMSAAPLPTTTGLSPGGLAARWFVVATFAVVAVWMVRSGERLAQLACVLLALAVAAPALVREHVPGETTAGILISSAVLLGARVLVPWAAVANALVAWSPFAVASAVGIRTARDAVAVEDYALATAMAMAAVGFVNSLESLATQATQAEEFARARSTELLERATEREAVTHAQRVLHDDVLGTLHLLVNNADEDPGTLRTHCRRTAETVSQVLAEDEVVALEAEPRVDAATTAYAGMLGRVLDLAPVGVTVDADPQAVAALEELPPARLDALERASLEALRNVHRHARVRAATLQVRSDRQRVLVRITDPGVGMSRGARPGFGQTQSIRRAVSAAGGRAGIVSTPGEGTVVSLRMPHERVRRPGLQQTYEATIAGFGVLPMATRSVALPIIIVWCLIGGSQALTGAHPVADLAVVLGWAALSIAVLARVESRAPRLPWVVGVVALASLLQVAGLALMPPGALLDYGSWSVGFSAAPLVLFVFVLPVWMGLAAIATQPAIVLTAAWLSPELSDGAFPFGSVNAPVTAPMAALLLGVLVRRTNRASARRTAEATRVEHALLLERARASAAALYFDYSRDQVRPWLVDVATGAIDPTLEESRQQAQALARAARDDLYAPGFFDAPLRADVARFRADGGTVELRAGLTPGGSSRAVGRVLAGLLPVSAGRRIIVSPPGGAETRVRISVVPAPPAGDIARLGDDLRAPLEVDVDDFRAVLLVEDLPVSG</sequence>
<comment type="caution">
    <text evidence="6">The sequence shown here is derived from an EMBL/GenBank/DDBJ whole genome shotgun (WGS) entry which is preliminary data.</text>
</comment>
<feature type="transmembrane region" description="Helical" evidence="4">
    <location>
        <begin position="504"/>
        <end position="530"/>
    </location>
</feature>
<organism evidence="6 7">
    <name type="scientific">Nocardioides currus</name>
    <dbReference type="NCBI Taxonomy" id="2133958"/>
    <lineage>
        <taxon>Bacteria</taxon>
        <taxon>Bacillati</taxon>
        <taxon>Actinomycetota</taxon>
        <taxon>Actinomycetes</taxon>
        <taxon>Propionibacteriales</taxon>
        <taxon>Nocardioidaceae</taxon>
        <taxon>Nocardioides</taxon>
    </lineage>
</organism>
<dbReference type="CDD" id="cd16917">
    <property type="entry name" value="HATPase_UhpB-NarQ-NarX-like"/>
    <property type="match status" value="1"/>
</dbReference>
<feature type="transmembrane region" description="Helical" evidence="4">
    <location>
        <begin position="108"/>
        <end position="134"/>
    </location>
</feature>
<keyword evidence="4" id="KW-0472">Membrane</keyword>
<feature type="transmembrane region" description="Helical" evidence="4">
    <location>
        <begin position="550"/>
        <end position="573"/>
    </location>
</feature>
<dbReference type="RefSeq" id="WP_108344135.1">
    <property type="nucleotide sequence ID" value="NZ_PYXZ01000003.1"/>
</dbReference>
<evidence type="ECO:0000259" key="5">
    <source>
        <dbReference type="Pfam" id="PF02518"/>
    </source>
</evidence>
<dbReference type="AlphaFoldDB" id="A0A2R7YXV4"/>
<feature type="transmembrane region" description="Helical" evidence="4">
    <location>
        <begin position="471"/>
        <end position="492"/>
    </location>
</feature>
<dbReference type="SUPFAM" id="SSF55874">
    <property type="entry name" value="ATPase domain of HSP90 chaperone/DNA topoisomerase II/histidine kinase"/>
    <property type="match status" value="1"/>
</dbReference>
<dbReference type="Pfam" id="PF02518">
    <property type="entry name" value="HATPase_c"/>
    <property type="match status" value="1"/>
</dbReference>
<feature type="transmembrane region" description="Helical" evidence="4">
    <location>
        <begin position="55"/>
        <end position="72"/>
    </location>
</feature>
<dbReference type="PANTHER" id="PTHR24421">
    <property type="entry name" value="NITRATE/NITRITE SENSOR PROTEIN NARX-RELATED"/>
    <property type="match status" value="1"/>
</dbReference>
<dbReference type="Gene3D" id="3.30.565.10">
    <property type="entry name" value="Histidine kinase-like ATPase, C-terminal domain"/>
    <property type="match status" value="1"/>
</dbReference>
<evidence type="ECO:0000256" key="4">
    <source>
        <dbReference type="SAM" id="Phobius"/>
    </source>
</evidence>
<feature type="domain" description="Histidine kinase/HSP90-like ATPase" evidence="5">
    <location>
        <begin position="306"/>
        <end position="394"/>
    </location>
</feature>
<dbReference type="InterPro" id="IPR050482">
    <property type="entry name" value="Sensor_HK_TwoCompSys"/>
</dbReference>
<evidence type="ECO:0000313" key="6">
    <source>
        <dbReference type="EMBL" id="PUA81193.1"/>
    </source>
</evidence>
<dbReference type="GO" id="GO:0016301">
    <property type="term" value="F:kinase activity"/>
    <property type="evidence" value="ECO:0007669"/>
    <property type="project" value="UniProtKB-KW"/>
</dbReference>
<keyword evidence="4" id="KW-0812">Transmembrane</keyword>